<dbReference type="VEuPathDB" id="FungiDB:ASPWEDRAFT_562448"/>
<dbReference type="AlphaFoldDB" id="A0A1L9RGS9"/>
<dbReference type="OrthoDB" id="538336at2759"/>
<proteinExistence type="predicted"/>
<dbReference type="GeneID" id="63754126"/>
<sequence length="60" mass="6335">MVALSCTLPLPGAAKFIPSSMPIPGIRRTAIVMACFLVKGDDRGIRPFLAALAEGTEMCK</sequence>
<evidence type="ECO:0000313" key="2">
    <source>
        <dbReference type="Proteomes" id="UP000184383"/>
    </source>
</evidence>
<protein>
    <submittedName>
        <fullName evidence="1">Uncharacterized protein</fullName>
    </submittedName>
</protein>
<name>A0A1L9RGS9_ASPWE</name>
<dbReference type="EMBL" id="KV878213">
    <property type="protein sequence ID" value="OJJ34149.1"/>
    <property type="molecule type" value="Genomic_DNA"/>
</dbReference>
<accession>A0A1L9RGS9</accession>
<gene>
    <name evidence="1" type="ORF">ASPWEDRAFT_562448</name>
</gene>
<keyword evidence="2" id="KW-1185">Reference proteome</keyword>
<evidence type="ECO:0000313" key="1">
    <source>
        <dbReference type="EMBL" id="OJJ34149.1"/>
    </source>
</evidence>
<organism evidence="1 2">
    <name type="scientific">Aspergillus wentii DTO 134E9</name>
    <dbReference type="NCBI Taxonomy" id="1073089"/>
    <lineage>
        <taxon>Eukaryota</taxon>
        <taxon>Fungi</taxon>
        <taxon>Dikarya</taxon>
        <taxon>Ascomycota</taxon>
        <taxon>Pezizomycotina</taxon>
        <taxon>Eurotiomycetes</taxon>
        <taxon>Eurotiomycetidae</taxon>
        <taxon>Eurotiales</taxon>
        <taxon>Aspergillaceae</taxon>
        <taxon>Aspergillus</taxon>
        <taxon>Aspergillus subgen. Cremei</taxon>
    </lineage>
</organism>
<dbReference type="STRING" id="1073089.A0A1L9RGS9"/>
<dbReference type="RefSeq" id="XP_040687825.1">
    <property type="nucleotide sequence ID" value="XM_040838278.1"/>
</dbReference>
<dbReference type="Proteomes" id="UP000184383">
    <property type="component" value="Unassembled WGS sequence"/>
</dbReference>
<reference evidence="2" key="1">
    <citation type="journal article" date="2017" name="Genome Biol.">
        <title>Comparative genomics reveals high biological diversity and specific adaptations in the industrially and medically important fungal genus Aspergillus.</title>
        <authorList>
            <person name="de Vries R.P."/>
            <person name="Riley R."/>
            <person name="Wiebenga A."/>
            <person name="Aguilar-Osorio G."/>
            <person name="Amillis S."/>
            <person name="Uchima C.A."/>
            <person name="Anderluh G."/>
            <person name="Asadollahi M."/>
            <person name="Askin M."/>
            <person name="Barry K."/>
            <person name="Battaglia E."/>
            <person name="Bayram O."/>
            <person name="Benocci T."/>
            <person name="Braus-Stromeyer S.A."/>
            <person name="Caldana C."/>
            <person name="Canovas D."/>
            <person name="Cerqueira G.C."/>
            <person name="Chen F."/>
            <person name="Chen W."/>
            <person name="Choi C."/>
            <person name="Clum A."/>
            <person name="Dos Santos R.A."/>
            <person name="Damasio A.R."/>
            <person name="Diallinas G."/>
            <person name="Emri T."/>
            <person name="Fekete E."/>
            <person name="Flipphi M."/>
            <person name="Freyberg S."/>
            <person name="Gallo A."/>
            <person name="Gournas C."/>
            <person name="Habgood R."/>
            <person name="Hainaut M."/>
            <person name="Harispe M.L."/>
            <person name="Henrissat B."/>
            <person name="Hilden K.S."/>
            <person name="Hope R."/>
            <person name="Hossain A."/>
            <person name="Karabika E."/>
            <person name="Karaffa L."/>
            <person name="Karanyi Z."/>
            <person name="Krasevec N."/>
            <person name="Kuo A."/>
            <person name="Kusch H."/>
            <person name="LaButti K."/>
            <person name="Lagendijk E.L."/>
            <person name="Lapidus A."/>
            <person name="Levasseur A."/>
            <person name="Lindquist E."/>
            <person name="Lipzen A."/>
            <person name="Logrieco A.F."/>
            <person name="MacCabe A."/>
            <person name="Maekelae M.R."/>
            <person name="Malavazi I."/>
            <person name="Melin P."/>
            <person name="Meyer V."/>
            <person name="Mielnichuk N."/>
            <person name="Miskei M."/>
            <person name="Molnar A.P."/>
            <person name="Mule G."/>
            <person name="Ngan C.Y."/>
            <person name="Orejas M."/>
            <person name="Orosz E."/>
            <person name="Ouedraogo J.P."/>
            <person name="Overkamp K.M."/>
            <person name="Park H.-S."/>
            <person name="Perrone G."/>
            <person name="Piumi F."/>
            <person name="Punt P.J."/>
            <person name="Ram A.F."/>
            <person name="Ramon A."/>
            <person name="Rauscher S."/>
            <person name="Record E."/>
            <person name="Riano-Pachon D.M."/>
            <person name="Robert V."/>
            <person name="Roehrig J."/>
            <person name="Ruller R."/>
            <person name="Salamov A."/>
            <person name="Salih N.S."/>
            <person name="Samson R.A."/>
            <person name="Sandor E."/>
            <person name="Sanguinetti M."/>
            <person name="Schuetze T."/>
            <person name="Sepcic K."/>
            <person name="Shelest E."/>
            <person name="Sherlock G."/>
            <person name="Sophianopoulou V."/>
            <person name="Squina F.M."/>
            <person name="Sun H."/>
            <person name="Susca A."/>
            <person name="Todd R.B."/>
            <person name="Tsang A."/>
            <person name="Unkles S.E."/>
            <person name="van de Wiele N."/>
            <person name="van Rossen-Uffink D."/>
            <person name="Oliveira J.V."/>
            <person name="Vesth T.C."/>
            <person name="Visser J."/>
            <person name="Yu J.-H."/>
            <person name="Zhou M."/>
            <person name="Andersen M.R."/>
            <person name="Archer D.B."/>
            <person name="Baker S.E."/>
            <person name="Benoit I."/>
            <person name="Brakhage A.A."/>
            <person name="Braus G.H."/>
            <person name="Fischer R."/>
            <person name="Frisvad J.C."/>
            <person name="Goldman G.H."/>
            <person name="Houbraken J."/>
            <person name="Oakley B."/>
            <person name="Pocsi I."/>
            <person name="Scazzocchio C."/>
            <person name="Seiboth B."/>
            <person name="vanKuyk P.A."/>
            <person name="Wortman J."/>
            <person name="Dyer P.S."/>
            <person name="Grigoriev I.V."/>
        </authorList>
    </citation>
    <scope>NUCLEOTIDE SEQUENCE [LARGE SCALE GENOMIC DNA]</scope>
    <source>
        <strain evidence="2">DTO 134E9</strain>
    </source>
</reference>